<dbReference type="SUPFAM" id="SSF53098">
    <property type="entry name" value="Ribonuclease H-like"/>
    <property type="match status" value="1"/>
</dbReference>
<dbReference type="InterPro" id="IPR012337">
    <property type="entry name" value="RNaseH-like_sf"/>
</dbReference>
<dbReference type="EMBL" id="QJKJ01008606">
    <property type="protein sequence ID" value="RDX79203.1"/>
    <property type="molecule type" value="Genomic_DNA"/>
</dbReference>
<protein>
    <submittedName>
        <fullName evidence="2">Pol polyprotein</fullName>
    </submittedName>
</protein>
<sequence length="169" mass="19272">MTPLVQYLADRRIPNDSQEARQMVKEAAKYTLRFVEGHRAPPERLHSIVSPRLFYKRGIDILGPFPVAPGQIKFLIVAVDYFTKWVEEEPMATISTERKIVCWFGIPAEVVSDNGTQFTSQFIAEFCEGLKIKKIFTSVEHPQLNGQAEAANRIILKGLRKRLEEAKGR</sequence>
<proteinExistence type="predicted"/>
<dbReference type="PANTHER" id="PTHR37984">
    <property type="entry name" value="PROTEIN CBG26694"/>
    <property type="match status" value="1"/>
</dbReference>
<dbReference type="OrthoDB" id="2016337at2759"/>
<comment type="caution">
    <text evidence="2">The sequence shown here is derived from an EMBL/GenBank/DDBJ whole genome shotgun (WGS) entry which is preliminary data.</text>
</comment>
<dbReference type="InterPro" id="IPR001584">
    <property type="entry name" value="Integrase_cat-core"/>
</dbReference>
<dbReference type="PANTHER" id="PTHR37984:SF5">
    <property type="entry name" value="PROTEIN NYNRIN-LIKE"/>
    <property type="match status" value="1"/>
</dbReference>
<organism evidence="2 3">
    <name type="scientific">Mucuna pruriens</name>
    <name type="common">Velvet bean</name>
    <name type="synonym">Dolichos pruriens</name>
    <dbReference type="NCBI Taxonomy" id="157652"/>
    <lineage>
        <taxon>Eukaryota</taxon>
        <taxon>Viridiplantae</taxon>
        <taxon>Streptophyta</taxon>
        <taxon>Embryophyta</taxon>
        <taxon>Tracheophyta</taxon>
        <taxon>Spermatophyta</taxon>
        <taxon>Magnoliopsida</taxon>
        <taxon>eudicotyledons</taxon>
        <taxon>Gunneridae</taxon>
        <taxon>Pentapetalae</taxon>
        <taxon>rosids</taxon>
        <taxon>fabids</taxon>
        <taxon>Fabales</taxon>
        <taxon>Fabaceae</taxon>
        <taxon>Papilionoideae</taxon>
        <taxon>50 kb inversion clade</taxon>
        <taxon>NPAAA clade</taxon>
        <taxon>indigoferoid/millettioid clade</taxon>
        <taxon>Phaseoleae</taxon>
        <taxon>Mucuna</taxon>
    </lineage>
</organism>
<dbReference type="Proteomes" id="UP000257109">
    <property type="component" value="Unassembled WGS sequence"/>
</dbReference>
<gene>
    <name evidence="2" type="primary">pol</name>
    <name evidence="2" type="ORF">CR513_40406</name>
</gene>
<dbReference type="InterPro" id="IPR050951">
    <property type="entry name" value="Retrovirus_Pol_polyprotein"/>
</dbReference>
<evidence type="ECO:0000313" key="2">
    <source>
        <dbReference type="EMBL" id="RDX79203.1"/>
    </source>
</evidence>
<dbReference type="InterPro" id="IPR036397">
    <property type="entry name" value="RNaseH_sf"/>
</dbReference>
<dbReference type="GO" id="GO:0003676">
    <property type="term" value="F:nucleic acid binding"/>
    <property type="evidence" value="ECO:0007669"/>
    <property type="project" value="InterPro"/>
</dbReference>
<evidence type="ECO:0000313" key="3">
    <source>
        <dbReference type="Proteomes" id="UP000257109"/>
    </source>
</evidence>
<dbReference type="Gene3D" id="3.30.420.10">
    <property type="entry name" value="Ribonuclease H-like superfamily/Ribonuclease H"/>
    <property type="match status" value="1"/>
</dbReference>
<feature type="domain" description="Integrase catalytic" evidence="1">
    <location>
        <begin position="47"/>
        <end position="169"/>
    </location>
</feature>
<keyword evidence="3" id="KW-1185">Reference proteome</keyword>
<reference evidence="2" key="1">
    <citation type="submission" date="2018-05" db="EMBL/GenBank/DDBJ databases">
        <title>Draft genome of Mucuna pruriens seed.</title>
        <authorList>
            <person name="Nnadi N.E."/>
            <person name="Vos R."/>
            <person name="Hasami M.H."/>
            <person name="Devisetty U.K."/>
            <person name="Aguiy J.C."/>
        </authorList>
    </citation>
    <scope>NUCLEOTIDE SEQUENCE [LARGE SCALE GENOMIC DNA]</scope>
    <source>
        <strain evidence="2">JCA_2017</strain>
    </source>
</reference>
<dbReference type="PROSITE" id="PS50994">
    <property type="entry name" value="INTEGRASE"/>
    <property type="match status" value="1"/>
</dbReference>
<dbReference type="GO" id="GO:0015074">
    <property type="term" value="P:DNA integration"/>
    <property type="evidence" value="ECO:0007669"/>
    <property type="project" value="InterPro"/>
</dbReference>
<feature type="non-terminal residue" evidence="2">
    <location>
        <position position="1"/>
    </location>
</feature>
<dbReference type="AlphaFoldDB" id="A0A371FM82"/>
<evidence type="ECO:0000259" key="1">
    <source>
        <dbReference type="PROSITE" id="PS50994"/>
    </source>
</evidence>
<accession>A0A371FM82</accession>
<name>A0A371FM82_MUCPR</name>